<dbReference type="EMBL" id="JAPZVP010000002">
    <property type="protein sequence ID" value="MDA1358553.1"/>
    <property type="molecule type" value="Genomic_DNA"/>
</dbReference>
<accession>A0A9X3P7W4</accession>
<evidence type="ECO:0000313" key="3">
    <source>
        <dbReference type="Proteomes" id="UP001146067"/>
    </source>
</evidence>
<dbReference type="Proteomes" id="UP001146067">
    <property type="component" value="Unassembled WGS sequence"/>
</dbReference>
<proteinExistence type="predicted"/>
<reference evidence="2" key="1">
    <citation type="submission" date="2022-12" db="EMBL/GenBank/DDBJ databases">
        <title>Gycomyces niveus sp.nov.,a novel actinomycete isolated from soil in Shouguan.</title>
        <authorList>
            <person name="Yang X."/>
        </authorList>
    </citation>
    <scope>NUCLEOTIDE SEQUENCE</scope>
    <source>
        <strain evidence="2">NEAU-A15</strain>
    </source>
</reference>
<keyword evidence="3" id="KW-1185">Reference proteome</keyword>
<dbReference type="RefSeq" id="WP_270108359.1">
    <property type="nucleotide sequence ID" value="NZ_JAPZVP010000002.1"/>
</dbReference>
<keyword evidence="1" id="KW-1133">Transmembrane helix</keyword>
<keyword evidence="1" id="KW-0812">Transmembrane</keyword>
<protein>
    <submittedName>
        <fullName evidence="2">Uncharacterized protein</fullName>
    </submittedName>
</protein>
<name>A0A9X3P7W4_9ACTN</name>
<evidence type="ECO:0000313" key="2">
    <source>
        <dbReference type="EMBL" id="MDA1358553.1"/>
    </source>
</evidence>
<sequence>MSDDIEGLLRSGLAERAEAAPSFDDPGLADLAIAGAGRIRRRRRVAAAAGGAGLIVLGAATFAWNPLIGHDRGDGNLTAADTSTVEVQNEFAMEFLIQEEDGSYNVLDQNGNTISFGVDEPIGNVYKLQSSYFSEAVSDVWTVSFDGDATAWEKPSADETYTRISSAGDRFAMITPNSDYSAEDYELLDVSLHEEAATETVGFTTNYAVTLEDWDATTAVFTTDLNSATGGSAGAYWFNDNLSLGLETVSAAGFEAAVLVDTTDPNNVCVSDLDAVGTASEREQCGPADSAEIRAQMVAAAGGEAAADPVPLVDTVITKSQAEFEFAPIEDVDFGVYQERYENAGEFWTDPGGAWQIVGNRGEDTWLLIDASGEEPVVSELEPPEGAVMPILSYT</sequence>
<keyword evidence="1" id="KW-0472">Membrane</keyword>
<gene>
    <name evidence="2" type="ORF">O1R50_02905</name>
</gene>
<comment type="caution">
    <text evidence="2">The sequence shown here is derived from an EMBL/GenBank/DDBJ whole genome shotgun (WGS) entry which is preliminary data.</text>
</comment>
<dbReference type="AlphaFoldDB" id="A0A9X3P7W4"/>
<organism evidence="2 3">
    <name type="scientific">Glycomyces luteolus</name>
    <dbReference type="NCBI Taxonomy" id="2670330"/>
    <lineage>
        <taxon>Bacteria</taxon>
        <taxon>Bacillati</taxon>
        <taxon>Actinomycetota</taxon>
        <taxon>Actinomycetes</taxon>
        <taxon>Glycomycetales</taxon>
        <taxon>Glycomycetaceae</taxon>
        <taxon>Glycomyces</taxon>
    </lineage>
</organism>
<evidence type="ECO:0000256" key="1">
    <source>
        <dbReference type="SAM" id="Phobius"/>
    </source>
</evidence>
<feature type="transmembrane region" description="Helical" evidence="1">
    <location>
        <begin position="45"/>
        <end position="64"/>
    </location>
</feature>